<dbReference type="PANTHER" id="PTHR43581">
    <property type="entry name" value="ATP/GTP PHOSPHATASE"/>
    <property type="match status" value="1"/>
</dbReference>
<gene>
    <name evidence="2" type="ORF">CLW00_107147</name>
</gene>
<dbReference type="InterPro" id="IPR051396">
    <property type="entry name" value="Bact_Antivir_Def_Nuclease"/>
</dbReference>
<proteinExistence type="predicted"/>
<sequence length="524" mass="62140">MRIDKVHIKTRFKNLEDFQIDIDAGERETVLLGLNATGKSNFLEALVLIFRDLDFENPPKFDYYLKYECKGHQIEIDAVKGLYNFKIDDSPLKSRILFFKNKDQYLPKHIFVYYSGINNRMKELFNPHLKRYYDAITKEKATYSKFKEIPRLFLVDNIHGSMALIAFYLFKHKEEDTLTFLKEELGIKDLGSALFVLKKPRWASESLKTDMFWGAKGLVRRFLEDLFIFSLAPIHHEETVYMDYKRNEKQERWYLYIKDKKTFNDLKSFKYDDKIDFFNAINSLEISDLVHELRVNVVKEEDNIEIPNRELSEGEKQLLTVLGMLRFTRDDDALILLDEPDTHLNPIWKWKYLEYIDRVVEKPKSTQILFCSHDPLVIGAMEKSQVQIFKRDNLKGKTYITKPQRDPKGLGVSGILTSDLFGLPSVLDIPTQEKLNKKRFLQGKIMRDEYSESEKEEYLKLKKELDNLGFYEESEDFWFKQYIKDMTEIEFFQKVEYSSEELEVLKQRSKKVAEKIAEAKKKGK</sequence>
<dbReference type="Pfam" id="PF13175">
    <property type="entry name" value="AAA_15"/>
    <property type="match status" value="1"/>
</dbReference>
<feature type="domain" description="Endonuclease GajA/Old nuclease/RecF-like AAA" evidence="1">
    <location>
        <begin position="1"/>
        <end position="376"/>
    </location>
</feature>
<dbReference type="EMBL" id="PVTR01000007">
    <property type="protein sequence ID" value="PRY87078.1"/>
    <property type="molecule type" value="Genomic_DNA"/>
</dbReference>
<organism evidence="2 3">
    <name type="scientific">Mongoliibacter ruber</name>
    <dbReference type="NCBI Taxonomy" id="1750599"/>
    <lineage>
        <taxon>Bacteria</taxon>
        <taxon>Pseudomonadati</taxon>
        <taxon>Bacteroidota</taxon>
        <taxon>Cytophagia</taxon>
        <taxon>Cytophagales</taxon>
        <taxon>Cyclobacteriaceae</taxon>
        <taxon>Mongoliibacter</taxon>
    </lineage>
</organism>
<dbReference type="Gene3D" id="3.40.50.300">
    <property type="entry name" value="P-loop containing nucleotide triphosphate hydrolases"/>
    <property type="match status" value="1"/>
</dbReference>
<keyword evidence="3" id="KW-1185">Reference proteome</keyword>
<accession>A0A2T0WK43</accession>
<evidence type="ECO:0000313" key="3">
    <source>
        <dbReference type="Proteomes" id="UP000238157"/>
    </source>
</evidence>
<evidence type="ECO:0000313" key="2">
    <source>
        <dbReference type="EMBL" id="PRY87078.1"/>
    </source>
</evidence>
<dbReference type="Proteomes" id="UP000238157">
    <property type="component" value="Unassembled WGS sequence"/>
</dbReference>
<dbReference type="SUPFAM" id="SSF52540">
    <property type="entry name" value="P-loop containing nucleoside triphosphate hydrolases"/>
    <property type="match status" value="1"/>
</dbReference>
<dbReference type="CDD" id="cd00267">
    <property type="entry name" value="ABC_ATPase"/>
    <property type="match status" value="1"/>
</dbReference>
<dbReference type="RefSeq" id="WP_106134100.1">
    <property type="nucleotide sequence ID" value="NZ_PVTR01000007.1"/>
</dbReference>
<protein>
    <submittedName>
        <fullName evidence="2">Putative AbiEii toxin of type IV toxin-antitoxin system</fullName>
    </submittedName>
</protein>
<evidence type="ECO:0000259" key="1">
    <source>
        <dbReference type="Pfam" id="PF13175"/>
    </source>
</evidence>
<reference evidence="2 3" key="1">
    <citation type="submission" date="2018-03" db="EMBL/GenBank/DDBJ databases">
        <title>Genomic Encyclopedia of Archaeal and Bacterial Type Strains, Phase II (KMG-II): from individual species to whole genera.</title>
        <authorList>
            <person name="Goeker M."/>
        </authorList>
    </citation>
    <scope>NUCLEOTIDE SEQUENCE [LARGE SCALE GENOMIC DNA]</scope>
    <source>
        <strain evidence="2 3">DSM 27929</strain>
    </source>
</reference>
<dbReference type="GO" id="GO:0005524">
    <property type="term" value="F:ATP binding"/>
    <property type="evidence" value="ECO:0007669"/>
    <property type="project" value="InterPro"/>
</dbReference>
<dbReference type="PANTHER" id="PTHR43581:SF4">
    <property type="entry name" value="ATP_GTP PHOSPHATASE"/>
    <property type="match status" value="1"/>
</dbReference>
<name>A0A2T0WK43_9BACT</name>
<dbReference type="AlphaFoldDB" id="A0A2T0WK43"/>
<dbReference type="OrthoDB" id="9805802at2"/>
<dbReference type="InterPro" id="IPR027417">
    <property type="entry name" value="P-loop_NTPase"/>
</dbReference>
<dbReference type="GO" id="GO:0016887">
    <property type="term" value="F:ATP hydrolysis activity"/>
    <property type="evidence" value="ECO:0007669"/>
    <property type="project" value="InterPro"/>
</dbReference>
<dbReference type="InterPro" id="IPR041685">
    <property type="entry name" value="AAA_GajA/Old/RecF-like"/>
</dbReference>
<comment type="caution">
    <text evidence="2">The sequence shown here is derived from an EMBL/GenBank/DDBJ whole genome shotgun (WGS) entry which is preliminary data.</text>
</comment>